<dbReference type="NCBIfam" id="TIGR01132">
    <property type="entry name" value="pgm"/>
    <property type="match status" value="1"/>
</dbReference>
<evidence type="ECO:0000256" key="4">
    <source>
        <dbReference type="ARBA" id="ARBA00022723"/>
    </source>
</evidence>
<evidence type="ECO:0000256" key="3">
    <source>
        <dbReference type="ARBA" id="ARBA00022553"/>
    </source>
</evidence>
<dbReference type="SUPFAM" id="SSF53738">
    <property type="entry name" value="Phosphoglucomutase, first 3 domains"/>
    <property type="match status" value="3"/>
</dbReference>
<dbReference type="InterPro" id="IPR005846">
    <property type="entry name" value="A-D-PHexomutase_a/b/a-III"/>
</dbReference>
<name>A0A1B2I6K4_9BACT</name>
<dbReference type="Gene3D" id="3.30.310.50">
    <property type="entry name" value="Alpha-D-phosphohexomutase, C-terminal domain"/>
    <property type="match status" value="1"/>
</dbReference>
<dbReference type="Pfam" id="PF02879">
    <property type="entry name" value="PGM_PMM_II"/>
    <property type="match status" value="1"/>
</dbReference>
<feature type="domain" description="Alpha-D-phosphohexomutase alpha/beta/alpha" evidence="10">
    <location>
        <begin position="30"/>
        <end position="171"/>
    </location>
</feature>
<dbReference type="PROSITE" id="PS00710">
    <property type="entry name" value="PGM_PMM"/>
    <property type="match status" value="1"/>
</dbReference>
<dbReference type="GO" id="GO:0004614">
    <property type="term" value="F:phosphoglucomutase activity"/>
    <property type="evidence" value="ECO:0007669"/>
    <property type="project" value="InterPro"/>
</dbReference>
<dbReference type="PANTHER" id="PTHR45745">
    <property type="entry name" value="PHOSPHOMANNOMUTASE 45A"/>
    <property type="match status" value="1"/>
</dbReference>
<evidence type="ECO:0000259" key="10">
    <source>
        <dbReference type="Pfam" id="PF02878"/>
    </source>
</evidence>
<evidence type="ECO:0000259" key="11">
    <source>
        <dbReference type="Pfam" id="PF02879"/>
    </source>
</evidence>
<dbReference type="Pfam" id="PF00408">
    <property type="entry name" value="PGM_PMM_IV"/>
    <property type="match status" value="1"/>
</dbReference>
<evidence type="ECO:0000256" key="1">
    <source>
        <dbReference type="ARBA" id="ARBA00001946"/>
    </source>
</evidence>
<dbReference type="GO" id="GO:0006166">
    <property type="term" value="P:purine ribonucleoside salvage"/>
    <property type="evidence" value="ECO:0007669"/>
    <property type="project" value="TreeGrafter"/>
</dbReference>
<dbReference type="PANTHER" id="PTHR45745:SF1">
    <property type="entry name" value="PHOSPHOGLUCOMUTASE 2B-RELATED"/>
    <property type="match status" value="1"/>
</dbReference>
<evidence type="ECO:0000256" key="6">
    <source>
        <dbReference type="ARBA" id="ARBA00023235"/>
    </source>
</evidence>
<dbReference type="SUPFAM" id="SSF55957">
    <property type="entry name" value="Phosphoglucomutase, C-terminal domain"/>
    <property type="match status" value="1"/>
</dbReference>
<keyword evidence="3" id="KW-0597">Phosphoprotein</keyword>
<feature type="domain" description="Alpha-D-phosphohexomutase alpha/beta/alpha" evidence="11">
    <location>
        <begin position="201"/>
        <end position="308"/>
    </location>
</feature>
<gene>
    <name evidence="13" type="ORF">BED41_11325</name>
</gene>
<dbReference type="InterPro" id="IPR016066">
    <property type="entry name" value="A-D-PHexomutase_CS"/>
</dbReference>
<keyword evidence="14" id="KW-1185">Reference proteome</keyword>
<dbReference type="GeneID" id="83058436"/>
<evidence type="ECO:0000313" key="13">
    <source>
        <dbReference type="EMBL" id="ANZ45611.1"/>
    </source>
</evidence>
<dbReference type="Proteomes" id="UP000093044">
    <property type="component" value="Chromosome"/>
</dbReference>
<dbReference type="CDD" id="cd05801">
    <property type="entry name" value="PGM_like3"/>
    <property type="match status" value="1"/>
</dbReference>
<dbReference type="RefSeq" id="WP_066746244.1">
    <property type="nucleotide sequence ID" value="NZ_CP016757.1"/>
</dbReference>
<proteinExistence type="inferred from homology"/>
<comment type="cofactor">
    <cofactor evidence="1">
        <name>Mg(2+)</name>
        <dbReference type="ChEBI" id="CHEBI:18420"/>
    </cofactor>
</comment>
<feature type="region of interest" description="Disordered" evidence="8">
    <location>
        <begin position="27"/>
        <end position="46"/>
    </location>
</feature>
<organism evidence="13 14">
    <name type="scientific">Cloacibacillus porcorum</name>
    <dbReference type="NCBI Taxonomy" id="1197717"/>
    <lineage>
        <taxon>Bacteria</taxon>
        <taxon>Thermotogati</taxon>
        <taxon>Synergistota</taxon>
        <taxon>Synergistia</taxon>
        <taxon>Synergistales</taxon>
        <taxon>Synergistaceae</taxon>
        <taxon>Cloacibacillus</taxon>
    </lineage>
</organism>
<protein>
    <submittedName>
        <fullName evidence="13">Phosphoglucomutase, alpha-D-glucose phosphate-specific</fullName>
    </submittedName>
</protein>
<dbReference type="InterPro" id="IPR005845">
    <property type="entry name" value="A-D-PHexomutase_a/b/a-II"/>
</dbReference>
<evidence type="ECO:0000256" key="5">
    <source>
        <dbReference type="ARBA" id="ARBA00022842"/>
    </source>
</evidence>
<evidence type="ECO:0000259" key="9">
    <source>
        <dbReference type="Pfam" id="PF00408"/>
    </source>
</evidence>
<evidence type="ECO:0000256" key="7">
    <source>
        <dbReference type="RuleBase" id="RU004326"/>
    </source>
</evidence>
<evidence type="ECO:0000313" key="14">
    <source>
        <dbReference type="Proteomes" id="UP000093044"/>
    </source>
</evidence>
<dbReference type="KEGG" id="cpor:BED41_11325"/>
<feature type="compositionally biased region" description="Polar residues" evidence="8">
    <location>
        <begin position="31"/>
        <end position="44"/>
    </location>
</feature>
<dbReference type="InterPro" id="IPR005844">
    <property type="entry name" value="A-D-PHexomutase_a/b/a-I"/>
</dbReference>
<feature type="domain" description="Alpha-D-phosphohexomutase C-terminal" evidence="9">
    <location>
        <begin position="473"/>
        <end position="527"/>
    </location>
</feature>
<dbReference type="AlphaFoldDB" id="A0A1B2I6K4"/>
<dbReference type="EMBL" id="CP016757">
    <property type="protein sequence ID" value="ANZ45611.1"/>
    <property type="molecule type" value="Genomic_DNA"/>
</dbReference>
<dbReference type="GO" id="GO:0008973">
    <property type="term" value="F:phosphopentomutase activity"/>
    <property type="evidence" value="ECO:0007669"/>
    <property type="project" value="TreeGrafter"/>
</dbReference>
<dbReference type="InterPro" id="IPR005852">
    <property type="entry name" value="PGM_a-D-Glc-sp"/>
</dbReference>
<dbReference type="InterPro" id="IPR005843">
    <property type="entry name" value="A-D-PHexomutase_C"/>
</dbReference>
<feature type="domain" description="Alpha-D-phosphohexomutase alpha/beta/alpha" evidence="12">
    <location>
        <begin position="312"/>
        <end position="428"/>
    </location>
</feature>
<evidence type="ECO:0000256" key="2">
    <source>
        <dbReference type="ARBA" id="ARBA00010231"/>
    </source>
</evidence>
<dbReference type="STRING" id="1197717.BED41_11325"/>
<keyword evidence="4 7" id="KW-0479">Metal-binding</keyword>
<comment type="similarity">
    <text evidence="2 7">Belongs to the phosphohexose mutase family.</text>
</comment>
<sequence>MAERPEINIPRLMAAYYTEHPDMADKGQRVSFGTSGHRGSSQKDSFNDDHIAAIAQAICEYRQEKGITGPLFMGMDTHALSEAALRTAAEVFAANGAELRMQENFTYTPTPVISHAILNWNRQQGAPAADGVVITPSHNPPQDGGFKYNPPSGGPAGTEITKLIEKRANELIENRLAGVRRIGFKEALSRANVRFIDYVAQYTAELGDIIDMKAIAASGLKIGADPLGGSGIFFWEPIAERYGLDIEVVNKSVDPTFSFMPLDHDGKVRMDCSSPWAMAKLVALKDKYDIAFGNDPDYDRHGIVTRDGLMQPNAYLAVAIEYLFTHRPLWSKAAMAGKTLVSSSMIDRVAAGLGRELYEVPVGFKWFVDGLLSGSLAFGGEESAGASFLRRDGTAWSTDKDGFIMSLLAAEITAVSGKSPSEHYRDMKERFGTPYYSRKDAPATREEKEKLKKLSPAGVTAERLAGEKITAKLTAAPGNGAPIDGLKVTAENGWFAARPSGTEDIYKIYAESFKGEEHLAAINEEARQIVAKAIA</sequence>
<dbReference type="InterPro" id="IPR036900">
    <property type="entry name" value="A-D-PHexomutase_C_sf"/>
</dbReference>
<keyword evidence="6" id="KW-0413">Isomerase</keyword>
<dbReference type="GO" id="GO:0000287">
    <property type="term" value="F:magnesium ion binding"/>
    <property type="evidence" value="ECO:0007669"/>
    <property type="project" value="InterPro"/>
</dbReference>
<dbReference type="GO" id="GO:0005975">
    <property type="term" value="P:carbohydrate metabolic process"/>
    <property type="evidence" value="ECO:0007669"/>
    <property type="project" value="InterPro"/>
</dbReference>
<evidence type="ECO:0000259" key="12">
    <source>
        <dbReference type="Pfam" id="PF02880"/>
    </source>
</evidence>
<dbReference type="OrthoDB" id="9806956at2"/>
<keyword evidence="5 7" id="KW-0460">Magnesium</keyword>
<dbReference type="Gene3D" id="3.40.120.10">
    <property type="entry name" value="Alpha-D-Glucose-1,6-Bisphosphate, subunit A, domain 3"/>
    <property type="match status" value="3"/>
</dbReference>
<accession>A0A1B2I6K4</accession>
<dbReference type="InterPro" id="IPR016055">
    <property type="entry name" value="A-D-PHexomutase_a/b/a-I/II/III"/>
</dbReference>
<evidence type="ECO:0000256" key="8">
    <source>
        <dbReference type="SAM" id="MobiDB-lite"/>
    </source>
</evidence>
<dbReference type="Pfam" id="PF02878">
    <property type="entry name" value="PGM_PMM_I"/>
    <property type="match status" value="1"/>
</dbReference>
<dbReference type="Pfam" id="PF02880">
    <property type="entry name" value="PGM_PMM_III"/>
    <property type="match status" value="1"/>
</dbReference>
<reference evidence="13" key="1">
    <citation type="submission" date="2016-08" db="EMBL/GenBank/DDBJ databases">
        <title>Complete genome of Cloacibacillus porcorum.</title>
        <authorList>
            <person name="Looft T."/>
            <person name="Bayles D.O."/>
            <person name="Alt D.P."/>
        </authorList>
    </citation>
    <scope>NUCLEOTIDE SEQUENCE [LARGE SCALE GENOMIC DNA]</scope>
    <source>
        <strain evidence="13">CL-84</strain>
    </source>
</reference>